<name>A0ABS8TPD4_DATST</name>
<accession>A0ABS8TPD4</accession>
<comment type="caution">
    <text evidence="2">The sequence shown here is derived from an EMBL/GenBank/DDBJ whole genome shotgun (WGS) entry which is preliminary data.</text>
</comment>
<gene>
    <name evidence="2" type="ORF">HAX54_014054</name>
</gene>
<dbReference type="Proteomes" id="UP000823775">
    <property type="component" value="Unassembled WGS sequence"/>
</dbReference>
<proteinExistence type="predicted"/>
<reference evidence="2 3" key="1">
    <citation type="journal article" date="2021" name="BMC Genomics">
        <title>Datura genome reveals duplications of psychoactive alkaloid biosynthetic genes and high mutation rate following tissue culture.</title>
        <authorList>
            <person name="Rajewski A."/>
            <person name="Carter-House D."/>
            <person name="Stajich J."/>
            <person name="Litt A."/>
        </authorList>
    </citation>
    <scope>NUCLEOTIDE SEQUENCE [LARGE SCALE GENOMIC DNA]</scope>
    <source>
        <strain evidence="2">AR-01</strain>
    </source>
</reference>
<evidence type="ECO:0000256" key="1">
    <source>
        <dbReference type="SAM" id="MobiDB-lite"/>
    </source>
</evidence>
<organism evidence="2 3">
    <name type="scientific">Datura stramonium</name>
    <name type="common">Jimsonweed</name>
    <name type="synonym">Common thornapple</name>
    <dbReference type="NCBI Taxonomy" id="4076"/>
    <lineage>
        <taxon>Eukaryota</taxon>
        <taxon>Viridiplantae</taxon>
        <taxon>Streptophyta</taxon>
        <taxon>Embryophyta</taxon>
        <taxon>Tracheophyta</taxon>
        <taxon>Spermatophyta</taxon>
        <taxon>Magnoliopsida</taxon>
        <taxon>eudicotyledons</taxon>
        <taxon>Gunneridae</taxon>
        <taxon>Pentapetalae</taxon>
        <taxon>asterids</taxon>
        <taxon>lamiids</taxon>
        <taxon>Solanales</taxon>
        <taxon>Solanaceae</taxon>
        <taxon>Solanoideae</taxon>
        <taxon>Datureae</taxon>
        <taxon>Datura</taxon>
    </lineage>
</organism>
<sequence>MDIEDKQTGEIRTEKVEIQYDYLPKYYKECKLQGHAIYECPILHPELNQKTGTDNGDNQGTSEKAKGQKVEASEGKKKEDNQRINSQPIDSFPRKLASGKIVGNPNNWDVVTNKKGAEQETMKSGAKGSNKLHTNTLASEVQSNREHEEEPKHESVTRQVEEEQELQNQVQLQSQEIP</sequence>
<dbReference type="EMBL" id="JACEIK010001864">
    <property type="protein sequence ID" value="MCD7472725.1"/>
    <property type="molecule type" value="Genomic_DNA"/>
</dbReference>
<feature type="compositionally biased region" description="Polar residues" evidence="1">
    <location>
        <begin position="48"/>
        <end position="62"/>
    </location>
</feature>
<protein>
    <submittedName>
        <fullName evidence="2">Uncharacterized protein</fullName>
    </submittedName>
</protein>
<feature type="compositionally biased region" description="Low complexity" evidence="1">
    <location>
        <begin position="166"/>
        <end position="178"/>
    </location>
</feature>
<evidence type="ECO:0000313" key="3">
    <source>
        <dbReference type="Proteomes" id="UP000823775"/>
    </source>
</evidence>
<keyword evidence="3" id="KW-1185">Reference proteome</keyword>
<feature type="compositionally biased region" description="Polar residues" evidence="1">
    <location>
        <begin position="131"/>
        <end position="142"/>
    </location>
</feature>
<feature type="compositionally biased region" description="Basic and acidic residues" evidence="1">
    <location>
        <begin position="143"/>
        <end position="161"/>
    </location>
</feature>
<evidence type="ECO:0000313" key="2">
    <source>
        <dbReference type="EMBL" id="MCD7472725.1"/>
    </source>
</evidence>
<feature type="compositionally biased region" description="Basic and acidic residues" evidence="1">
    <location>
        <begin position="63"/>
        <end position="82"/>
    </location>
</feature>
<feature type="region of interest" description="Disordered" evidence="1">
    <location>
        <begin position="46"/>
        <end position="178"/>
    </location>
</feature>